<feature type="domain" description="Conjugative transposon TraJ C-terminal" evidence="3">
    <location>
        <begin position="37"/>
        <end position="407"/>
    </location>
</feature>
<evidence type="ECO:0000259" key="3">
    <source>
        <dbReference type="Pfam" id="PF07863"/>
    </source>
</evidence>
<proteinExistence type="predicted"/>
<dbReference type="AlphaFoldDB" id="A0A495J5M0"/>
<comment type="caution">
    <text evidence="4">The sequence shown here is derived from an EMBL/GenBank/DDBJ whole genome shotgun (WGS) entry which is preliminary data.</text>
</comment>
<organism evidence="4 5">
    <name type="scientific">Mucilaginibacter gracilis</name>
    <dbReference type="NCBI Taxonomy" id="423350"/>
    <lineage>
        <taxon>Bacteria</taxon>
        <taxon>Pseudomonadati</taxon>
        <taxon>Bacteroidota</taxon>
        <taxon>Sphingobacteriia</taxon>
        <taxon>Sphingobacteriales</taxon>
        <taxon>Sphingobacteriaceae</taxon>
        <taxon>Mucilaginibacter</taxon>
    </lineage>
</organism>
<reference evidence="4 5" key="1">
    <citation type="submission" date="2018-10" db="EMBL/GenBank/DDBJ databases">
        <title>Genomic Encyclopedia of Archaeal and Bacterial Type Strains, Phase II (KMG-II): from individual species to whole genera.</title>
        <authorList>
            <person name="Goeker M."/>
        </authorList>
    </citation>
    <scope>NUCLEOTIDE SEQUENCE [LARGE SCALE GENOMIC DNA]</scope>
    <source>
        <strain evidence="4 5">DSM 18602</strain>
    </source>
</reference>
<accession>A0A495J5M0</accession>
<keyword evidence="2" id="KW-0472">Membrane</keyword>
<dbReference type="EMBL" id="RBKU01000001">
    <property type="protein sequence ID" value="RKR84280.1"/>
    <property type="molecule type" value="Genomic_DNA"/>
</dbReference>
<evidence type="ECO:0000256" key="2">
    <source>
        <dbReference type="SAM" id="Phobius"/>
    </source>
</evidence>
<feature type="transmembrane region" description="Helical" evidence="2">
    <location>
        <begin position="310"/>
        <end position="333"/>
    </location>
</feature>
<feature type="transmembrane region" description="Helical" evidence="2">
    <location>
        <begin position="232"/>
        <end position="253"/>
    </location>
</feature>
<feature type="transmembrane region" description="Helical" evidence="2">
    <location>
        <begin position="97"/>
        <end position="118"/>
    </location>
</feature>
<evidence type="ECO:0000313" key="5">
    <source>
        <dbReference type="Proteomes" id="UP000268007"/>
    </source>
</evidence>
<feature type="compositionally biased region" description="Basic and acidic residues" evidence="1">
    <location>
        <begin position="398"/>
        <end position="409"/>
    </location>
</feature>
<keyword evidence="2" id="KW-1133">Transmembrane helix</keyword>
<evidence type="ECO:0000313" key="4">
    <source>
        <dbReference type="EMBL" id="RKR84280.1"/>
    </source>
</evidence>
<dbReference type="OrthoDB" id="1147144at2"/>
<feature type="transmembrane region" description="Helical" evidence="2">
    <location>
        <begin position="55"/>
        <end position="76"/>
    </location>
</feature>
<evidence type="ECO:0000256" key="1">
    <source>
        <dbReference type="SAM" id="MobiDB-lite"/>
    </source>
</evidence>
<dbReference type="InterPro" id="IPR022393">
    <property type="entry name" value="Conjugative_transposon_TraJ"/>
</dbReference>
<name>A0A495J5M0_9SPHI</name>
<feature type="region of interest" description="Disordered" evidence="1">
    <location>
        <begin position="390"/>
        <end position="409"/>
    </location>
</feature>
<feature type="transmembrane region" description="Helical" evidence="2">
    <location>
        <begin position="260"/>
        <end position="281"/>
    </location>
</feature>
<dbReference type="Proteomes" id="UP000268007">
    <property type="component" value="Unassembled WGS sequence"/>
</dbReference>
<keyword evidence="2" id="KW-0812">Transmembrane</keyword>
<dbReference type="NCBIfam" id="TIGR03782">
    <property type="entry name" value="Bac_Flav_CT_J"/>
    <property type="match status" value="1"/>
</dbReference>
<protein>
    <submittedName>
        <fullName evidence="4">Conjugative transposon TraJ protein</fullName>
    </submittedName>
</protein>
<gene>
    <name evidence="4" type="ORF">BDD43_4512</name>
</gene>
<dbReference type="Pfam" id="PF07863">
    <property type="entry name" value="CtnDOT_TraJ"/>
    <property type="match status" value="1"/>
</dbReference>
<dbReference type="RefSeq" id="WP_121199804.1">
    <property type="nucleotide sequence ID" value="NZ_RBKU01000001.1"/>
</dbReference>
<dbReference type="InterPro" id="IPR012424">
    <property type="entry name" value="Conjugative_transposon_TraJ_C"/>
</dbReference>
<sequence>MKKIKMLIKSSPFRGLGGVLLLLLLPHLSRADGLADDLKGMQPVLDNVYNQMLPLCSQLIGAARGIAGFAALWYIASRVWRQIAAAEPIDFYPLLRPFALGIAILLFPAVIAVMNGVLQPVVSATGNMVQSSNTAIAQLLAQKEAAVKNSSAYQMYEGADGNGDQEKWFKYTHPDDPNGDNQGIFDGIGNDIKFWAAKQSYSFRNSIKQWMSEVLEVLYAASSLCINTIRTFFLIVLAILGPLVFGLSTFDGFQHNLHQWLARYINIFLWLPIANIFGAIIGKVQENMLKLDISQIQSQGDTFFNSTDTAYLIFLLIGILGYFSVPTVANFIVHAHGQNGMLQRVNSISASTTSTVVSAGAAVGSSAGSRALQGASNIINAPGDFMKGYNSAGTGGSDHQKDRLSGKSS</sequence>
<keyword evidence="5" id="KW-1185">Reference proteome</keyword>